<name>A0A7H0H3U8_9ACTN</name>
<feature type="region of interest" description="Disordered" evidence="1">
    <location>
        <begin position="1"/>
        <end position="34"/>
    </location>
</feature>
<dbReference type="KEGG" id="tdf:H9L22_13320"/>
<dbReference type="RefSeq" id="WP_187720350.1">
    <property type="nucleotide sequence ID" value="NZ_BAABBL010000014.1"/>
</dbReference>
<proteinExistence type="predicted"/>
<reference evidence="3 4" key="1">
    <citation type="submission" date="2020-08" db="EMBL/GenBank/DDBJ databases">
        <title>Genome sequence of Tessaracoccus defluvii JCM 17540T.</title>
        <authorList>
            <person name="Hyun D.-W."/>
            <person name="Bae J.-W."/>
        </authorList>
    </citation>
    <scope>NUCLEOTIDE SEQUENCE [LARGE SCALE GENOMIC DNA]</scope>
    <source>
        <strain evidence="3 4">JCM 17540</strain>
    </source>
</reference>
<evidence type="ECO:0008006" key="5">
    <source>
        <dbReference type="Google" id="ProtNLM"/>
    </source>
</evidence>
<feature type="transmembrane region" description="Helical" evidence="2">
    <location>
        <begin position="134"/>
        <end position="160"/>
    </location>
</feature>
<dbReference type="Proteomes" id="UP000516117">
    <property type="component" value="Chromosome"/>
</dbReference>
<gene>
    <name evidence="3" type="ORF">H9L22_13320</name>
</gene>
<keyword evidence="4" id="KW-1185">Reference proteome</keyword>
<sequence length="161" mass="17261">MSSSPVSDPYDFGPVPEPAPVTRQGPESAPPSVVAPYAEPLYPPVQPHAYGVASYQAPQPYLPQPSPYQGQVYPYQGLYPTQLPEHPQSGTILTLGILGVFFGIFAPFAWGMGARASRDVAAGQPYRFGGSARAGMVLGITFTVLQVLFWGLLMFVFVAAR</sequence>
<dbReference type="AlphaFoldDB" id="A0A7H0H3U8"/>
<accession>A0A7H0H3U8</accession>
<keyword evidence="2" id="KW-1133">Transmembrane helix</keyword>
<dbReference type="EMBL" id="CP060789">
    <property type="protein sequence ID" value="QNP55214.1"/>
    <property type="molecule type" value="Genomic_DNA"/>
</dbReference>
<keyword evidence="2" id="KW-0472">Membrane</keyword>
<evidence type="ECO:0000313" key="3">
    <source>
        <dbReference type="EMBL" id="QNP55214.1"/>
    </source>
</evidence>
<evidence type="ECO:0000256" key="1">
    <source>
        <dbReference type="SAM" id="MobiDB-lite"/>
    </source>
</evidence>
<evidence type="ECO:0000313" key="4">
    <source>
        <dbReference type="Proteomes" id="UP000516117"/>
    </source>
</evidence>
<feature type="transmembrane region" description="Helical" evidence="2">
    <location>
        <begin position="92"/>
        <end position="113"/>
    </location>
</feature>
<protein>
    <recommendedName>
        <fullName evidence="5">DUF4190 domain-containing protein</fullName>
    </recommendedName>
</protein>
<keyword evidence="2" id="KW-0812">Transmembrane</keyword>
<organism evidence="3 4">
    <name type="scientific">Tessaracoccus defluvii</name>
    <dbReference type="NCBI Taxonomy" id="1285901"/>
    <lineage>
        <taxon>Bacteria</taxon>
        <taxon>Bacillati</taxon>
        <taxon>Actinomycetota</taxon>
        <taxon>Actinomycetes</taxon>
        <taxon>Propionibacteriales</taxon>
        <taxon>Propionibacteriaceae</taxon>
        <taxon>Tessaracoccus</taxon>
    </lineage>
</organism>
<evidence type="ECO:0000256" key="2">
    <source>
        <dbReference type="SAM" id="Phobius"/>
    </source>
</evidence>